<dbReference type="GO" id="GO:0008270">
    <property type="term" value="F:zinc ion binding"/>
    <property type="evidence" value="ECO:0007669"/>
    <property type="project" value="UniProtKB-KW"/>
</dbReference>
<dbReference type="HOGENOM" id="CLU_027660_0_0_1"/>
<dbReference type="AlphaFoldDB" id="A0A0C9VFV7"/>
<reference evidence="6 7" key="1">
    <citation type="submission" date="2014-06" db="EMBL/GenBank/DDBJ databases">
        <title>Evolutionary Origins and Diversification of the Mycorrhizal Mutualists.</title>
        <authorList>
            <consortium name="DOE Joint Genome Institute"/>
            <consortium name="Mycorrhizal Genomics Consortium"/>
            <person name="Kohler A."/>
            <person name="Kuo A."/>
            <person name="Nagy L.G."/>
            <person name="Floudas D."/>
            <person name="Copeland A."/>
            <person name="Barry K.W."/>
            <person name="Cichocki N."/>
            <person name="Veneault-Fourrey C."/>
            <person name="LaButti K."/>
            <person name="Lindquist E.A."/>
            <person name="Lipzen A."/>
            <person name="Lundell T."/>
            <person name="Morin E."/>
            <person name="Murat C."/>
            <person name="Riley R."/>
            <person name="Ohm R."/>
            <person name="Sun H."/>
            <person name="Tunlid A."/>
            <person name="Henrissat B."/>
            <person name="Grigoriev I.V."/>
            <person name="Hibbett D.S."/>
            <person name="Martin F."/>
        </authorList>
    </citation>
    <scope>NUCLEOTIDE SEQUENCE [LARGE SCALE GENOMIC DNA]</scope>
    <source>
        <strain evidence="6 7">SS14</strain>
    </source>
</reference>
<proteinExistence type="predicted"/>
<evidence type="ECO:0000256" key="4">
    <source>
        <dbReference type="PROSITE-ProRule" id="PRU00134"/>
    </source>
</evidence>
<evidence type="ECO:0000256" key="3">
    <source>
        <dbReference type="ARBA" id="ARBA00022833"/>
    </source>
</evidence>
<accession>A0A0C9VFV7</accession>
<evidence type="ECO:0000256" key="2">
    <source>
        <dbReference type="ARBA" id="ARBA00022771"/>
    </source>
</evidence>
<dbReference type="Gene3D" id="6.10.140.2220">
    <property type="match status" value="1"/>
</dbReference>
<keyword evidence="2 4" id="KW-0863">Zinc-finger</keyword>
<evidence type="ECO:0000256" key="1">
    <source>
        <dbReference type="ARBA" id="ARBA00022723"/>
    </source>
</evidence>
<evidence type="ECO:0000313" key="7">
    <source>
        <dbReference type="Proteomes" id="UP000054279"/>
    </source>
</evidence>
<dbReference type="PROSITE" id="PS50865">
    <property type="entry name" value="ZF_MYND_2"/>
    <property type="match status" value="1"/>
</dbReference>
<protein>
    <submittedName>
        <fullName evidence="6">Unplaced genomic scaffold SPHSTscaffold_35, whole genome shotgun sequence</fullName>
    </submittedName>
</protein>
<keyword evidence="1" id="KW-0479">Metal-binding</keyword>
<dbReference type="EMBL" id="KN837110">
    <property type="protein sequence ID" value="KIJ45859.1"/>
    <property type="molecule type" value="Genomic_DNA"/>
</dbReference>
<organism evidence="6 7">
    <name type="scientific">Sphaerobolus stellatus (strain SS14)</name>
    <dbReference type="NCBI Taxonomy" id="990650"/>
    <lineage>
        <taxon>Eukaryota</taxon>
        <taxon>Fungi</taxon>
        <taxon>Dikarya</taxon>
        <taxon>Basidiomycota</taxon>
        <taxon>Agaricomycotina</taxon>
        <taxon>Agaricomycetes</taxon>
        <taxon>Phallomycetidae</taxon>
        <taxon>Geastrales</taxon>
        <taxon>Sphaerobolaceae</taxon>
        <taxon>Sphaerobolus</taxon>
    </lineage>
</organism>
<evidence type="ECO:0000313" key="6">
    <source>
        <dbReference type="EMBL" id="KIJ45859.1"/>
    </source>
</evidence>
<dbReference type="PROSITE" id="PS01360">
    <property type="entry name" value="ZF_MYND_1"/>
    <property type="match status" value="1"/>
</dbReference>
<keyword evidence="3" id="KW-0862">Zinc</keyword>
<dbReference type="InterPro" id="IPR002893">
    <property type="entry name" value="Znf_MYND"/>
</dbReference>
<dbReference type="SUPFAM" id="SSF144232">
    <property type="entry name" value="HIT/MYND zinc finger-like"/>
    <property type="match status" value="1"/>
</dbReference>
<dbReference type="OrthoDB" id="3040823at2759"/>
<feature type="domain" description="MYND-type" evidence="5">
    <location>
        <begin position="427"/>
        <end position="469"/>
    </location>
</feature>
<name>A0A0C9VFV7_SPHS4</name>
<dbReference type="Proteomes" id="UP000054279">
    <property type="component" value="Unassembled WGS sequence"/>
</dbReference>
<evidence type="ECO:0000259" key="5">
    <source>
        <dbReference type="PROSITE" id="PS50865"/>
    </source>
</evidence>
<keyword evidence="7" id="KW-1185">Reference proteome</keyword>
<gene>
    <name evidence="6" type="ORF">M422DRAFT_226924</name>
</gene>
<sequence length="642" mass="72624">MDSQRKQMEEFEKQMKELGIQSIPHPSGNIQVAIPDILKGSKAGNSHCISNLAPAYQQDPKLRMEILQILISQLDSDILPDDSSSTENVDYSAKLSSLNAIVEIVTLNRGDISAMRKITNAWPAIFKWCRYLFERNIRTRGADPEHRKRTLNSVPMTIHAIGVLPGMLQKVLNTAGTLELATELWILGDGWGGPDITTEGHSLLGNLLRDWNSVREDDLDKIMKVTKGRPNVIARLAITRLKSAINSADLAQERVKSCLKMICTLASLPSHNIQFAFLDAGIVPICTKIGLKAIRAYTSRGTSTLVGIASTAIQCLDNCLEATDGFTWVCQSVEAGLMPFIIACGLFFQTFNQPVRNILLNILDDVIPRYLAYRSVVEATYKSIQGLNADPIKSTPLEDAWNRTQLLCTGRWLLAQSNKVHEDPGWCAQCLKKDQKKKKFKRCTGCHIATYCSTECQTIAWRNGHSEACKEAQQGRLADRKQPLLKPDRSFFGHLAEMDAWTSRHKLHQMAKRKYPNVPLLDLMIYIDYTMVPRRIFVLSLRDYRRLTRTGGTMGGQFENDDKVIEDIRRGRHTFIEYRISEGRAIMFNRAAEMIWWRGDWLEKDPSEEQPDPDSLVLIAKLLNADQRESHSDLEVTRPMIR</sequence>
<dbReference type="Pfam" id="PF01753">
    <property type="entry name" value="zf-MYND"/>
    <property type="match status" value="1"/>
</dbReference>